<dbReference type="Pfam" id="PF22780">
    <property type="entry name" value="HI0933_like_1st"/>
    <property type="match status" value="1"/>
</dbReference>
<dbReference type="Gene3D" id="2.40.30.10">
    <property type="entry name" value="Translation factors"/>
    <property type="match status" value="1"/>
</dbReference>
<dbReference type="SUPFAM" id="SSF51905">
    <property type="entry name" value="FAD/NAD(P)-binding domain"/>
    <property type="match status" value="1"/>
</dbReference>
<gene>
    <name evidence="6" type="ORF">SAMN05660706_12826</name>
</gene>
<dbReference type="InterPro" id="IPR057661">
    <property type="entry name" value="RsdA/BaiN/AoA(So)_Rossmann"/>
</dbReference>
<keyword evidence="7" id="KW-1185">Reference proteome</keyword>
<keyword evidence="2" id="KW-0285">Flavoprotein</keyword>
<evidence type="ECO:0008006" key="8">
    <source>
        <dbReference type="Google" id="ProtNLM"/>
    </source>
</evidence>
<dbReference type="InterPro" id="IPR055178">
    <property type="entry name" value="RsdA/BaiN/AoA(So)-like_dom"/>
</dbReference>
<dbReference type="SUPFAM" id="SSF160996">
    <property type="entry name" value="HI0933 insert domain-like"/>
    <property type="match status" value="1"/>
</dbReference>
<organism evidence="6 7">
    <name type="scientific">Desulfoscipio geothermicus DSM 3669</name>
    <dbReference type="NCBI Taxonomy" id="1121426"/>
    <lineage>
        <taxon>Bacteria</taxon>
        <taxon>Bacillati</taxon>
        <taxon>Bacillota</taxon>
        <taxon>Clostridia</taxon>
        <taxon>Eubacteriales</taxon>
        <taxon>Desulfallaceae</taxon>
        <taxon>Desulfoscipio</taxon>
    </lineage>
</organism>
<dbReference type="Proteomes" id="UP000199584">
    <property type="component" value="Unassembled WGS sequence"/>
</dbReference>
<evidence type="ECO:0000256" key="3">
    <source>
        <dbReference type="ARBA" id="ARBA00022827"/>
    </source>
</evidence>
<accession>A0A1I6E7S2</accession>
<dbReference type="OrthoDB" id="9773233at2"/>
<dbReference type="STRING" id="39060.SAMN05660706_12826"/>
<protein>
    <recommendedName>
        <fullName evidence="8">Aminoacetone oxidase family FAD-binding enzyme</fullName>
    </recommendedName>
</protein>
<evidence type="ECO:0000256" key="1">
    <source>
        <dbReference type="ARBA" id="ARBA00001974"/>
    </source>
</evidence>
<dbReference type="InterPro" id="IPR023166">
    <property type="entry name" value="BaiN-like_dom_sf"/>
</dbReference>
<dbReference type="RefSeq" id="WP_092486081.1">
    <property type="nucleotide sequence ID" value="NZ_FOYM01000028.1"/>
</dbReference>
<dbReference type="Gene3D" id="1.10.8.260">
    <property type="entry name" value="HI0933 insert domain-like"/>
    <property type="match status" value="1"/>
</dbReference>
<dbReference type="InterPro" id="IPR004792">
    <property type="entry name" value="BaiN-like"/>
</dbReference>
<evidence type="ECO:0000259" key="5">
    <source>
        <dbReference type="Pfam" id="PF22780"/>
    </source>
</evidence>
<dbReference type="EMBL" id="FOYM01000028">
    <property type="protein sequence ID" value="SFR13558.1"/>
    <property type="molecule type" value="Genomic_DNA"/>
</dbReference>
<dbReference type="PANTHER" id="PTHR42887:SF2">
    <property type="entry name" value="OS12G0638800 PROTEIN"/>
    <property type="match status" value="1"/>
</dbReference>
<dbReference type="AlphaFoldDB" id="A0A1I6E7S2"/>
<keyword evidence="3" id="KW-0274">FAD</keyword>
<evidence type="ECO:0000259" key="4">
    <source>
        <dbReference type="Pfam" id="PF03486"/>
    </source>
</evidence>
<dbReference type="PRINTS" id="PR00368">
    <property type="entry name" value="FADPNR"/>
</dbReference>
<sequence length="414" mass="45050">MKYDLIVVGGGPAGMLGAATAGVNGLKVILLEKNNKLGRKLLITGGGRCNVTNYCGFDDFQSNIVTNGKFLYSSLSAFNNYRLIELLHALGVQTRVEEGNRVFPVSGKSGDVVQALSKYLQANKVEIKLNTEVKQILVRDGRVCGVLLRDNSRVPGRGVLIATGGMSYRQTGSTGDGYRMARALGHSIVEPRPALVPLEIAEQWVKELQGVALKNVKVQVLVKNRVWVERLGELLFTHFGVSGPVILSISSFLNIKGAANEVTLNIDLEPALSKEQINHRLLEDFKLRSGKHLKNVLDDWLPRKMLPVILRLSGVDMHKQVDQVTRAERERLAQTLKNVGLTVKGTRPLNEAIVTGGGVNTREINPSTLESKIVKGLYFAGEVLDVDALTGGYNLQIAFSTGYLSGLSAAREPS</sequence>
<evidence type="ECO:0000313" key="7">
    <source>
        <dbReference type="Proteomes" id="UP000199584"/>
    </source>
</evidence>
<dbReference type="Pfam" id="PF03486">
    <property type="entry name" value="HI0933_like"/>
    <property type="match status" value="1"/>
</dbReference>
<dbReference type="Gene3D" id="3.50.50.60">
    <property type="entry name" value="FAD/NAD(P)-binding domain"/>
    <property type="match status" value="1"/>
</dbReference>
<dbReference type="PANTHER" id="PTHR42887">
    <property type="entry name" value="OS12G0638800 PROTEIN"/>
    <property type="match status" value="1"/>
</dbReference>
<feature type="domain" description="RsdA/BaiN/AoA(So)-like Rossmann fold-like" evidence="4">
    <location>
        <begin position="4"/>
        <end position="406"/>
    </location>
</feature>
<feature type="domain" description="RsdA/BaiN/AoA(So)-like insert" evidence="5">
    <location>
        <begin position="192"/>
        <end position="354"/>
    </location>
</feature>
<dbReference type="PRINTS" id="PR00411">
    <property type="entry name" value="PNDRDTASEI"/>
</dbReference>
<dbReference type="InterPro" id="IPR036188">
    <property type="entry name" value="FAD/NAD-bd_sf"/>
</dbReference>
<dbReference type="NCBIfam" id="TIGR00275">
    <property type="entry name" value="aminoacetone oxidase family FAD-binding enzyme"/>
    <property type="match status" value="1"/>
</dbReference>
<comment type="cofactor">
    <cofactor evidence="1">
        <name>FAD</name>
        <dbReference type="ChEBI" id="CHEBI:57692"/>
    </cofactor>
</comment>
<reference evidence="7" key="1">
    <citation type="submission" date="2016-10" db="EMBL/GenBank/DDBJ databases">
        <authorList>
            <person name="Varghese N."/>
            <person name="Submissions S."/>
        </authorList>
    </citation>
    <scope>NUCLEOTIDE SEQUENCE [LARGE SCALE GENOMIC DNA]</scope>
    <source>
        <strain evidence="7">DSM 3669</strain>
    </source>
</reference>
<evidence type="ECO:0000256" key="2">
    <source>
        <dbReference type="ARBA" id="ARBA00022630"/>
    </source>
</evidence>
<evidence type="ECO:0000313" key="6">
    <source>
        <dbReference type="EMBL" id="SFR13558.1"/>
    </source>
</evidence>
<name>A0A1I6E7S2_9FIRM</name>
<proteinExistence type="predicted"/>